<feature type="compositionally biased region" description="Polar residues" evidence="1">
    <location>
        <begin position="78"/>
        <end position="104"/>
    </location>
</feature>
<feature type="chain" id="PRO_5043596042" evidence="2">
    <location>
        <begin position="20"/>
        <end position="483"/>
    </location>
</feature>
<keyword evidence="4" id="KW-1185">Reference proteome</keyword>
<feature type="compositionally biased region" description="Low complexity" evidence="1">
    <location>
        <begin position="271"/>
        <end position="282"/>
    </location>
</feature>
<dbReference type="AlphaFoldDB" id="A0AAV4SEE4"/>
<sequence length="483" mass="53129">MMLRLCCLLCFVIILSVRCDERLEDRMVEEEDKGFGDEGLSSFGGVGLDNMFSSGTPLEGAEKDQSTTTATVDVETSRPVTTVSPKDVTSTETKTPVTLSNPTTHKIDPKKDLKKKNKPTSFKKKDKHLDEEETVELNHDSKVKFTAETTTVVADVTEAPTTTENVPTVATTPSNPTTTEVIMETTTSTQESHDMSHTDTMRLSRDESDTTTTAAAAAITEPTTVMSEEEEMLKNKQEETTPSQLFDGVETTMNPETPTYETMNEEDTRETNAPPTTTNGPTIVETTLIPQETTPTHHPDVLIVTENNEPVTTTINTIPVDDGVTEILPKSEENLDDNTEENTVANEPDHEFTTVHQDAEITTTDGNQNNLNNDLGDPLTTVHPEIVEVDATTMPPGVRKQKQMDLEKAEEPCLCDDPKVVVECVGVRTLPDPNCPCRRTCARQSGESCSPGEPCDEEFGLRCSLQNNTCHVNVSVRIFFNIR</sequence>
<evidence type="ECO:0000313" key="4">
    <source>
        <dbReference type="Proteomes" id="UP001054945"/>
    </source>
</evidence>
<feature type="compositionally biased region" description="Basic residues" evidence="1">
    <location>
        <begin position="112"/>
        <end position="126"/>
    </location>
</feature>
<evidence type="ECO:0000256" key="2">
    <source>
        <dbReference type="SAM" id="SignalP"/>
    </source>
</evidence>
<gene>
    <name evidence="3" type="primary">AVEN_184058_1</name>
    <name evidence="3" type="ORF">CEXT_336071</name>
</gene>
<accession>A0AAV4SEE4</accession>
<reference evidence="3 4" key="1">
    <citation type="submission" date="2021-06" db="EMBL/GenBank/DDBJ databases">
        <title>Caerostris extrusa draft genome.</title>
        <authorList>
            <person name="Kono N."/>
            <person name="Arakawa K."/>
        </authorList>
    </citation>
    <scope>NUCLEOTIDE SEQUENCE [LARGE SCALE GENOMIC DNA]</scope>
</reference>
<comment type="caution">
    <text evidence="3">The sequence shown here is derived from an EMBL/GenBank/DDBJ whole genome shotgun (WGS) entry which is preliminary data.</text>
</comment>
<proteinExistence type="predicted"/>
<protein>
    <submittedName>
        <fullName evidence="3">IGFBP N-terminal domain-containing protein</fullName>
    </submittedName>
</protein>
<feature type="signal peptide" evidence="2">
    <location>
        <begin position="1"/>
        <end position="19"/>
    </location>
</feature>
<feature type="compositionally biased region" description="Polar residues" evidence="1">
    <location>
        <begin position="251"/>
        <end position="262"/>
    </location>
</feature>
<feature type="region of interest" description="Disordered" evidence="1">
    <location>
        <begin position="51"/>
        <end position="132"/>
    </location>
</feature>
<evidence type="ECO:0000313" key="3">
    <source>
        <dbReference type="EMBL" id="GIY31709.1"/>
    </source>
</evidence>
<organism evidence="3 4">
    <name type="scientific">Caerostris extrusa</name>
    <name type="common">Bark spider</name>
    <name type="synonym">Caerostris bankana</name>
    <dbReference type="NCBI Taxonomy" id="172846"/>
    <lineage>
        <taxon>Eukaryota</taxon>
        <taxon>Metazoa</taxon>
        <taxon>Ecdysozoa</taxon>
        <taxon>Arthropoda</taxon>
        <taxon>Chelicerata</taxon>
        <taxon>Arachnida</taxon>
        <taxon>Araneae</taxon>
        <taxon>Araneomorphae</taxon>
        <taxon>Entelegynae</taxon>
        <taxon>Araneoidea</taxon>
        <taxon>Araneidae</taxon>
        <taxon>Caerostris</taxon>
    </lineage>
</organism>
<dbReference type="EMBL" id="BPLR01009417">
    <property type="protein sequence ID" value="GIY31709.1"/>
    <property type="molecule type" value="Genomic_DNA"/>
</dbReference>
<feature type="region of interest" description="Disordered" evidence="1">
    <location>
        <begin position="248"/>
        <end position="282"/>
    </location>
</feature>
<evidence type="ECO:0000256" key="1">
    <source>
        <dbReference type="SAM" id="MobiDB-lite"/>
    </source>
</evidence>
<name>A0AAV4SEE4_CAEEX</name>
<keyword evidence="2" id="KW-0732">Signal</keyword>
<dbReference type="Proteomes" id="UP001054945">
    <property type="component" value="Unassembled WGS sequence"/>
</dbReference>